<accession>A0A2H3D3Q0</accession>
<keyword evidence="1" id="KW-0472">Membrane</keyword>
<proteinExistence type="predicted"/>
<organism evidence="2 3">
    <name type="scientific">Armillaria gallica</name>
    <name type="common">Bulbous honey fungus</name>
    <name type="synonym">Armillaria bulbosa</name>
    <dbReference type="NCBI Taxonomy" id="47427"/>
    <lineage>
        <taxon>Eukaryota</taxon>
        <taxon>Fungi</taxon>
        <taxon>Dikarya</taxon>
        <taxon>Basidiomycota</taxon>
        <taxon>Agaricomycotina</taxon>
        <taxon>Agaricomycetes</taxon>
        <taxon>Agaricomycetidae</taxon>
        <taxon>Agaricales</taxon>
        <taxon>Marasmiineae</taxon>
        <taxon>Physalacriaceae</taxon>
        <taxon>Armillaria</taxon>
    </lineage>
</organism>
<dbReference type="InParanoid" id="A0A2H3D3Q0"/>
<keyword evidence="1" id="KW-1133">Transmembrane helix</keyword>
<evidence type="ECO:0000313" key="2">
    <source>
        <dbReference type="EMBL" id="PBK82953.1"/>
    </source>
</evidence>
<keyword evidence="3" id="KW-1185">Reference proteome</keyword>
<keyword evidence="1" id="KW-0812">Transmembrane</keyword>
<sequence length="85" mass="9536">MVHFCAKSIEAEHSRALTQHRLDHNHYLHGARGSAHDEKHQFIRDSLVFLPIVIDPPTGFAVLRILVWVAGVTLAFSLAISSLLR</sequence>
<evidence type="ECO:0000256" key="1">
    <source>
        <dbReference type="SAM" id="Phobius"/>
    </source>
</evidence>
<evidence type="ECO:0000313" key="3">
    <source>
        <dbReference type="Proteomes" id="UP000217790"/>
    </source>
</evidence>
<protein>
    <submittedName>
        <fullName evidence="2">Uncharacterized protein</fullName>
    </submittedName>
</protein>
<dbReference type="Proteomes" id="UP000217790">
    <property type="component" value="Unassembled WGS sequence"/>
</dbReference>
<feature type="transmembrane region" description="Helical" evidence="1">
    <location>
        <begin position="65"/>
        <end position="84"/>
    </location>
</feature>
<dbReference type="AlphaFoldDB" id="A0A2H3D3Q0"/>
<reference evidence="3" key="1">
    <citation type="journal article" date="2017" name="Nat. Ecol. Evol.">
        <title>Genome expansion and lineage-specific genetic innovations in the forest pathogenic fungi Armillaria.</title>
        <authorList>
            <person name="Sipos G."/>
            <person name="Prasanna A.N."/>
            <person name="Walter M.C."/>
            <person name="O'Connor E."/>
            <person name="Balint B."/>
            <person name="Krizsan K."/>
            <person name="Kiss B."/>
            <person name="Hess J."/>
            <person name="Varga T."/>
            <person name="Slot J."/>
            <person name="Riley R."/>
            <person name="Boka B."/>
            <person name="Rigling D."/>
            <person name="Barry K."/>
            <person name="Lee J."/>
            <person name="Mihaltcheva S."/>
            <person name="LaButti K."/>
            <person name="Lipzen A."/>
            <person name="Waldron R."/>
            <person name="Moloney N.M."/>
            <person name="Sperisen C."/>
            <person name="Kredics L."/>
            <person name="Vagvoelgyi C."/>
            <person name="Patrignani A."/>
            <person name="Fitzpatrick D."/>
            <person name="Nagy I."/>
            <person name="Doyle S."/>
            <person name="Anderson J.B."/>
            <person name="Grigoriev I.V."/>
            <person name="Gueldener U."/>
            <person name="Muensterkoetter M."/>
            <person name="Nagy L.G."/>
        </authorList>
    </citation>
    <scope>NUCLEOTIDE SEQUENCE [LARGE SCALE GENOMIC DNA]</scope>
    <source>
        <strain evidence="3">Ar21-2</strain>
    </source>
</reference>
<gene>
    <name evidence="2" type="ORF">ARMGADRAFT_1019370</name>
</gene>
<name>A0A2H3D3Q0_ARMGA</name>
<dbReference type="EMBL" id="KZ293711">
    <property type="protein sequence ID" value="PBK82953.1"/>
    <property type="molecule type" value="Genomic_DNA"/>
</dbReference>